<organism evidence="1">
    <name type="scientific">freshwater sediment metagenome</name>
    <dbReference type="NCBI Taxonomy" id="556182"/>
    <lineage>
        <taxon>unclassified sequences</taxon>
        <taxon>metagenomes</taxon>
        <taxon>ecological metagenomes</taxon>
    </lineage>
</organism>
<protein>
    <recommendedName>
        <fullName evidence="2">DUF937 domain-containing protein</fullName>
    </recommendedName>
</protein>
<accession>A0AA48M0F8</accession>
<dbReference type="InterPro" id="IPR027405">
    <property type="entry name" value="YidB-like"/>
</dbReference>
<sequence>MAEESQTSWLKSITGGVIGAGALTLIKDYIEKQGGLDAVVKNFQNAGFKRQVDSWISTGKNEVISGIEVGQAIGVEKLKKLAEASGIDFNKARDLLAEYLPVAIDKATPEGKLPPKDKA</sequence>
<proteinExistence type="predicted"/>
<dbReference type="InterPro" id="IPR045372">
    <property type="entry name" value="YidB"/>
</dbReference>
<evidence type="ECO:0000313" key="1">
    <source>
        <dbReference type="EMBL" id="CAJ0874164.1"/>
    </source>
</evidence>
<name>A0AA48M0F8_9ZZZZ</name>
<gene>
    <name evidence="1" type="ORF">AMST5_02575</name>
</gene>
<dbReference type="EMBL" id="OY288114">
    <property type="protein sequence ID" value="CAJ0874164.1"/>
    <property type="molecule type" value="Genomic_DNA"/>
</dbReference>
<dbReference type="AlphaFoldDB" id="A0AA48M0F8"/>
<evidence type="ECO:0008006" key="2">
    <source>
        <dbReference type="Google" id="ProtNLM"/>
    </source>
</evidence>
<reference evidence="1" key="1">
    <citation type="submission" date="2023-07" db="EMBL/GenBank/DDBJ databases">
        <authorList>
            <person name="Pelsma A.J. K."/>
        </authorList>
    </citation>
    <scope>NUCLEOTIDE SEQUENCE</scope>
</reference>
<dbReference type="Gene3D" id="1.10.10.690">
    <property type="entry name" value="YidB-like"/>
    <property type="match status" value="1"/>
</dbReference>
<dbReference type="Pfam" id="PF20159">
    <property type="entry name" value="YidB"/>
    <property type="match status" value="1"/>
</dbReference>
<dbReference type="SUPFAM" id="SSF140804">
    <property type="entry name" value="YidB-like"/>
    <property type="match status" value="1"/>
</dbReference>